<protein>
    <recommendedName>
        <fullName evidence="4">TnsA endonuclease N-terminal domain-containing protein</fullName>
    </recommendedName>
</protein>
<comment type="caution">
    <text evidence="2">The sequence shown here is derived from an EMBL/GenBank/DDBJ whole genome shotgun (WGS) entry which is preliminary data.</text>
</comment>
<dbReference type="Proteomes" id="UP001189757">
    <property type="component" value="Unassembled WGS sequence"/>
</dbReference>
<organism evidence="2 3">
    <name type="scientific">Ralstonia flaminis</name>
    <dbReference type="NCBI Taxonomy" id="3058597"/>
    <lineage>
        <taxon>Bacteria</taxon>
        <taxon>Pseudomonadati</taxon>
        <taxon>Pseudomonadota</taxon>
        <taxon>Betaproteobacteria</taxon>
        <taxon>Burkholderiales</taxon>
        <taxon>Burkholderiaceae</taxon>
        <taxon>Ralstonia</taxon>
    </lineage>
</organism>
<dbReference type="EMBL" id="CATZLL010000015">
    <property type="protein sequence ID" value="CAJ0820253.1"/>
    <property type="molecule type" value="Genomic_DNA"/>
</dbReference>
<accession>A0ABM9KAW7</accession>
<keyword evidence="3" id="KW-1185">Reference proteome</keyword>
<feature type="region of interest" description="Disordered" evidence="1">
    <location>
        <begin position="18"/>
        <end position="41"/>
    </location>
</feature>
<proteinExistence type="predicted"/>
<name>A0ABM9KAW7_9RALS</name>
<evidence type="ECO:0000313" key="3">
    <source>
        <dbReference type="Proteomes" id="UP001189757"/>
    </source>
</evidence>
<reference evidence="2 3" key="1">
    <citation type="submission" date="2023-07" db="EMBL/GenBank/DDBJ databases">
        <authorList>
            <person name="Peeters C."/>
        </authorList>
    </citation>
    <scope>NUCLEOTIDE SEQUENCE [LARGE SCALE GENOMIC DNA]</scope>
    <source>
        <strain evidence="2 3">LMG 18101</strain>
    </source>
</reference>
<evidence type="ECO:0008006" key="4">
    <source>
        <dbReference type="Google" id="ProtNLM"/>
    </source>
</evidence>
<evidence type="ECO:0000256" key="1">
    <source>
        <dbReference type="SAM" id="MobiDB-lite"/>
    </source>
</evidence>
<evidence type="ECO:0000313" key="2">
    <source>
        <dbReference type="EMBL" id="CAJ0820253.1"/>
    </source>
</evidence>
<sequence length="221" mass="25211">MSTRLPSYDLARKTSCEVPLPRSNRKPRNVVTPSGRGARGYFPSRKAPKPLKYESLIELDVLRTLDVATLPKILATQPCVLNLNDGEIAFRYTPDIEVKGDDAHFFIEVKYAEFLDDADHAAKLRKIVRGMRSAGLVLVPILCSDVRESDLQRELEVLIRERPAPRRYHSDIDASVWDPLGRVVPSREFCERWTEAKRICDELLSSLLRRDPDELFPASPR</sequence>
<gene>
    <name evidence="2" type="ORF">LMG18101_04221</name>
</gene>